<feature type="compositionally biased region" description="Polar residues" evidence="8">
    <location>
        <begin position="68"/>
        <end position="94"/>
    </location>
</feature>
<keyword evidence="3" id="KW-0547">Nucleotide-binding</keyword>
<feature type="compositionally biased region" description="Low complexity" evidence="8">
    <location>
        <begin position="731"/>
        <end position="744"/>
    </location>
</feature>
<evidence type="ECO:0000256" key="6">
    <source>
        <dbReference type="ARBA" id="ARBA00023242"/>
    </source>
</evidence>
<evidence type="ECO:0000256" key="2">
    <source>
        <dbReference type="ARBA" id="ARBA00006168"/>
    </source>
</evidence>
<dbReference type="AlphaFoldDB" id="A0A6A6P806"/>
<reference evidence="10" key="1">
    <citation type="journal article" date="2020" name="Stud. Mycol.">
        <title>101 Dothideomycetes genomes: a test case for predicting lifestyles and emergence of pathogens.</title>
        <authorList>
            <person name="Haridas S."/>
            <person name="Albert R."/>
            <person name="Binder M."/>
            <person name="Bloem J."/>
            <person name="Labutti K."/>
            <person name="Salamov A."/>
            <person name="Andreopoulos B."/>
            <person name="Baker S."/>
            <person name="Barry K."/>
            <person name="Bills G."/>
            <person name="Bluhm B."/>
            <person name="Cannon C."/>
            <person name="Castanera R."/>
            <person name="Culley D."/>
            <person name="Daum C."/>
            <person name="Ezra D."/>
            <person name="Gonzalez J."/>
            <person name="Henrissat B."/>
            <person name="Kuo A."/>
            <person name="Liang C."/>
            <person name="Lipzen A."/>
            <person name="Lutzoni F."/>
            <person name="Magnuson J."/>
            <person name="Mondo S."/>
            <person name="Nolan M."/>
            <person name="Ohm R."/>
            <person name="Pangilinan J."/>
            <person name="Park H.-J."/>
            <person name="Ramirez L."/>
            <person name="Alfaro M."/>
            <person name="Sun H."/>
            <person name="Tritt A."/>
            <person name="Yoshinaga Y."/>
            <person name="Zwiers L.-H."/>
            <person name="Turgeon B."/>
            <person name="Goodwin S."/>
            <person name="Spatafora J."/>
            <person name="Crous P."/>
            <person name="Grigoriev I."/>
        </authorList>
    </citation>
    <scope>NUCLEOTIDE SEQUENCE</scope>
    <source>
        <strain evidence="10">ATCC 16933</strain>
    </source>
</reference>
<keyword evidence="11" id="KW-1185">Reference proteome</keyword>
<keyword evidence="5" id="KW-0067">ATP-binding</keyword>
<organism evidence="10 11">
    <name type="scientific">Lineolata rhizophorae</name>
    <dbReference type="NCBI Taxonomy" id="578093"/>
    <lineage>
        <taxon>Eukaryota</taxon>
        <taxon>Fungi</taxon>
        <taxon>Dikarya</taxon>
        <taxon>Ascomycota</taxon>
        <taxon>Pezizomycotina</taxon>
        <taxon>Dothideomycetes</taxon>
        <taxon>Dothideomycetes incertae sedis</taxon>
        <taxon>Lineolatales</taxon>
        <taxon>Lineolataceae</taxon>
        <taxon>Lineolata</taxon>
    </lineage>
</organism>
<dbReference type="PANTHER" id="PTHR12172">
    <property type="entry name" value="CELL CYCLE CHECKPOINT PROTEIN RAD17"/>
    <property type="match status" value="1"/>
</dbReference>
<accession>A0A6A6P806</accession>
<dbReference type="Gene3D" id="3.40.50.300">
    <property type="entry name" value="P-loop containing nucleotide triphosphate hydrolases"/>
    <property type="match status" value="1"/>
</dbReference>
<dbReference type="GO" id="GO:0006281">
    <property type="term" value="P:DNA repair"/>
    <property type="evidence" value="ECO:0007669"/>
    <property type="project" value="InterPro"/>
</dbReference>
<dbReference type="GO" id="GO:0005524">
    <property type="term" value="F:ATP binding"/>
    <property type="evidence" value="ECO:0007669"/>
    <property type="project" value="UniProtKB-KW"/>
</dbReference>
<evidence type="ECO:0000256" key="1">
    <source>
        <dbReference type="ARBA" id="ARBA00004123"/>
    </source>
</evidence>
<dbReference type="GO" id="GO:0003682">
    <property type="term" value="F:chromatin binding"/>
    <property type="evidence" value="ECO:0007669"/>
    <property type="project" value="TreeGrafter"/>
</dbReference>
<dbReference type="PANTHER" id="PTHR12172:SF0">
    <property type="entry name" value="CELL CYCLE CHECKPOINT PROTEIN RAD17"/>
    <property type="match status" value="1"/>
</dbReference>
<evidence type="ECO:0000313" key="11">
    <source>
        <dbReference type="Proteomes" id="UP000799766"/>
    </source>
</evidence>
<protein>
    <submittedName>
        <fullName evidence="10">Rad17 cell cycle checkpoint protein-domain-containing protein</fullName>
    </submittedName>
</protein>
<evidence type="ECO:0000256" key="3">
    <source>
        <dbReference type="ARBA" id="ARBA00022741"/>
    </source>
</evidence>
<name>A0A6A6P806_9PEZI</name>
<dbReference type="InterPro" id="IPR027417">
    <property type="entry name" value="P-loop_NTPase"/>
</dbReference>
<dbReference type="Proteomes" id="UP000799766">
    <property type="component" value="Unassembled WGS sequence"/>
</dbReference>
<dbReference type="GO" id="GO:0003689">
    <property type="term" value="F:DNA clamp loader activity"/>
    <property type="evidence" value="ECO:0007669"/>
    <property type="project" value="TreeGrafter"/>
</dbReference>
<feature type="domain" description="Checkpoint protein RAD24-like helical bundle" evidence="9">
    <location>
        <begin position="498"/>
        <end position="628"/>
    </location>
</feature>
<keyword evidence="6" id="KW-0539">Nucleus</keyword>
<feature type="region of interest" description="Disordered" evidence="8">
    <location>
        <begin position="789"/>
        <end position="827"/>
    </location>
</feature>
<dbReference type="GO" id="GO:0005634">
    <property type="term" value="C:nucleus"/>
    <property type="evidence" value="ECO:0007669"/>
    <property type="project" value="UniProtKB-SubCell"/>
</dbReference>
<evidence type="ECO:0000313" key="10">
    <source>
        <dbReference type="EMBL" id="KAF2459999.1"/>
    </source>
</evidence>
<comment type="subcellular location">
    <subcellularLocation>
        <location evidence="1">Nucleus</location>
    </subcellularLocation>
</comment>
<feature type="compositionally biased region" description="Polar residues" evidence="8">
    <location>
        <begin position="22"/>
        <end position="46"/>
    </location>
</feature>
<evidence type="ECO:0000256" key="8">
    <source>
        <dbReference type="SAM" id="MobiDB-lite"/>
    </source>
</evidence>
<dbReference type="OrthoDB" id="10265971at2759"/>
<comment type="similarity">
    <text evidence="2">Belongs to the rad17/RAD24 family.</text>
</comment>
<keyword evidence="7" id="KW-0131">Cell cycle</keyword>
<evidence type="ECO:0000259" key="9">
    <source>
        <dbReference type="Pfam" id="PF25812"/>
    </source>
</evidence>
<proteinExistence type="inferred from homology"/>
<keyword evidence="4" id="KW-0227">DNA damage</keyword>
<dbReference type="EMBL" id="MU001674">
    <property type="protein sequence ID" value="KAF2459999.1"/>
    <property type="molecule type" value="Genomic_DNA"/>
</dbReference>
<evidence type="ECO:0000256" key="7">
    <source>
        <dbReference type="ARBA" id="ARBA00023306"/>
    </source>
</evidence>
<evidence type="ECO:0000256" key="4">
    <source>
        <dbReference type="ARBA" id="ARBA00022763"/>
    </source>
</evidence>
<feature type="region of interest" description="Disordered" evidence="8">
    <location>
        <begin position="1"/>
        <end position="113"/>
    </location>
</feature>
<dbReference type="Pfam" id="PF03215">
    <property type="entry name" value="Rad17"/>
    <property type="match status" value="1"/>
</dbReference>
<feature type="compositionally biased region" description="Polar residues" evidence="8">
    <location>
        <begin position="713"/>
        <end position="730"/>
    </location>
</feature>
<feature type="region of interest" description="Disordered" evidence="8">
    <location>
        <begin position="169"/>
        <end position="190"/>
    </location>
</feature>
<gene>
    <name evidence="10" type="ORF">BDY21DRAFT_384428</name>
</gene>
<dbReference type="Pfam" id="PF25812">
    <property type="entry name" value="RAD24_helical"/>
    <property type="match status" value="1"/>
</dbReference>
<dbReference type="GO" id="GO:0000077">
    <property type="term" value="P:DNA damage checkpoint signaling"/>
    <property type="evidence" value="ECO:0007669"/>
    <property type="project" value="TreeGrafter"/>
</dbReference>
<sequence length="827" mass="89557">MVASPSDESDADELPARRRPTKASTKTQSTLRNGIISSPRGNASTGSNPSSAQPSPSKPKRPARNPQGAHQSPQKDISYFFSNAIQRQQSQNAVSPEKTRSFTKEDEDYIEDDDITVEDVDELERSLQPPPGSKTALTLRKRGRGAFGDTSSNASNAVGGSQKFLKSIQGTKLPAASQSTGRASVDDGRPWTDKYGPVNLEELAVHKKKVAEVRTWLQDVFCGRDRRRILLLKGPAGSGKSTTISLLSRDSGFVIQEWKNPSGSLGSTGSVSYGASFDDFLGRTAKFGSLHLDVLDDSEGRSDQSTADSPRQLVLVEEFPASLTHSSSALQSFRKAILQFLAANVPSLAAFSSSAGAQPVVPIVIIVSETLLTSSSASADSFTAHRLLGSEILHHPGVTTIEYNPIAPTFLTKALELVIVKEARKSGRRRTPGPQVINRLAEGGDVRSSVSVLEFLCVQGDSDGWGAKVAFTKSKRSSNNVPLTDMEKRSLAMISERESALGIFHSVGKVVYNKRTDQGGPPPQPPNFLPHLRRPKASDVDVNRLIDELGTDTQTFVSALHENYILSCERMDMEDTMDSINGCIDALSDADILSPDRFGLAASARRKFQSTGIESLRQDEISFHVSVRGLHFALPSPVKRTAAPGSTVGRGRGAASTHQMLYPTSLKLWRVREEIEGLVDLWVSRAQNGFLIKNGPEMQGLSKSSRPGGVEAWQNSSRSFSNGHQDNSRMSSTASSDPDTTSPSCVLVGSSRQEMVLERLPYVAAIHKRSLSPFASLLKEIEKVTVFKGVGTQNEEEPEDDDTMPDAPSQRQDQPASLVLSDDDIED</sequence>
<evidence type="ECO:0000256" key="5">
    <source>
        <dbReference type="ARBA" id="ARBA00022840"/>
    </source>
</evidence>
<feature type="region of interest" description="Disordered" evidence="8">
    <location>
        <begin position="694"/>
        <end position="745"/>
    </location>
</feature>
<dbReference type="InterPro" id="IPR057927">
    <property type="entry name" value="RAD24-like_helical"/>
</dbReference>
<dbReference type="SUPFAM" id="SSF52540">
    <property type="entry name" value="P-loop containing nucleoside triphosphate hydrolases"/>
    <property type="match status" value="1"/>
</dbReference>
<feature type="compositionally biased region" description="Acidic residues" evidence="8">
    <location>
        <begin position="794"/>
        <end position="804"/>
    </location>
</feature>
<dbReference type="GO" id="GO:0033314">
    <property type="term" value="P:mitotic DNA replication checkpoint signaling"/>
    <property type="evidence" value="ECO:0007669"/>
    <property type="project" value="TreeGrafter"/>
</dbReference>
<dbReference type="InterPro" id="IPR004582">
    <property type="entry name" value="Checkpoint_prot_Rad17_Rad24"/>
</dbReference>